<feature type="domain" description="Histidine kinase" evidence="13">
    <location>
        <begin position="151"/>
        <end position="367"/>
    </location>
</feature>
<evidence type="ECO:0000256" key="12">
    <source>
        <dbReference type="SAM" id="Phobius"/>
    </source>
</evidence>
<evidence type="ECO:0000256" key="9">
    <source>
        <dbReference type="ARBA" id="ARBA00023012"/>
    </source>
</evidence>
<feature type="transmembrane region" description="Helical" evidence="12">
    <location>
        <begin position="67"/>
        <end position="88"/>
    </location>
</feature>
<keyword evidence="10 12" id="KW-0472">Membrane</keyword>
<evidence type="ECO:0000256" key="2">
    <source>
        <dbReference type="ARBA" id="ARBA00004236"/>
    </source>
</evidence>
<keyword evidence="16" id="KW-1185">Reference proteome</keyword>
<dbReference type="Pfam" id="PF02518">
    <property type="entry name" value="HATPase_c"/>
    <property type="match status" value="1"/>
</dbReference>
<reference evidence="15" key="1">
    <citation type="submission" date="2020-07" db="EMBL/GenBank/DDBJ databases">
        <authorList>
            <person name="Pettersson B.M.F."/>
            <person name="Behra P.R.K."/>
            <person name="Ramesh M."/>
            <person name="Das S."/>
            <person name="Dasgupta S."/>
            <person name="Kirsebom L.A."/>
        </authorList>
    </citation>
    <scope>NUCLEOTIDE SEQUENCE</scope>
    <source>
        <strain evidence="15">DSM 44838</strain>
    </source>
</reference>
<dbReference type="SUPFAM" id="SSF158472">
    <property type="entry name" value="HAMP domain-like"/>
    <property type="match status" value="1"/>
</dbReference>
<dbReference type="InterPro" id="IPR003594">
    <property type="entry name" value="HATPase_dom"/>
</dbReference>
<dbReference type="InterPro" id="IPR036890">
    <property type="entry name" value="HATPase_C_sf"/>
</dbReference>
<evidence type="ECO:0000256" key="3">
    <source>
        <dbReference type="ARBA" id="ARBA00012438"/>
    </source>
</evidence>
<feature type="region of interest" description="Disordered" evidence="11">
    <location>
        <begin position="346"/>
        <end position="385"/>
    </location>
</feature>
<gene>
    <name evidence="15" type="ORF">H7K45_18305</name>
</gene>
<evidence type="ECO:0000259" key="14">
    <source>
        <dbReference type="PROSITE" id="PS50885"/>
    </source>
</evidence>
<keyword evidence="4" id="KW-0597">Phosphoprotein</keyword>
<comment type="catalytic activity">
    <reaction evidence="1">
        <text>ATP + protein L-histidine = ADP + protein N-phospho-L-histidine.</text>
        <dbReference type="EC" id="2.7.13.3"/>
    </reaction>
</comment>
<evidence type="ECO:0000256" key="8">
    <source>
        <dbReference type="ARBA" id="ARBA00022989"/>
    </source>
</evidence>
<organism evidence="15 16">
    <name type="scientific">Mycobacterium yunnanensis</name>
    <dbReference type="NCBI Taxonomy" id="368477"/>
    <lineage>
        <taxon>Bacteria</taxon>
        <taxon>Bacillati</taxon>
        <taxon>Actinomycetota</taxon>
        <taxon>Actinomycetes</taxon>
        <taxon>Mycobacteriales</taxon>
        <taxon>Mycobacteriaceae</taxon>
        <taxon>Mycobacterium</taxon>
    </lineage>
</organism>
<dbReference type="PRINTS" id="PR00344">
    <property type="entry name" value="BCTRLSENSOR"/>
</dbReference>
<evidence type="ECO:0000256" key="4">
    <source>
        <dbReference type="ARBA" id="ARBA00022553"/>
    </source>
</evidence>
<name>A0A9X2YNA9_9MYCO</name>
<dbReference type="Gene3D" id="3.30.565.10">
    <property type="entry name" value="Histidine kinase-like ATPase, C-terminal domain"/>
    <property type="match status" value="1"/>
</dbReference>
<evidence type="ECO:0000256" key="6">
    <source>
        <dbReference type="ARBA" id="ARBA00022692"/>
    </source>
</evidence>
<dbReference type="EMBL" id="JACKVK010000009">
    <property type="protein sequence ID" value="MCV7422503.1"/>
    <property type="molecule type" value="Genomic_DNA"/>
</dbReference>
<accession>A0A9X2YNA9</accession>
<dbReference type="Pfam" id="PF00512">
    <property type="entry name" value="HisKA"/>
    <property type="match status" value="1"/>
</dbReference>
<keyword evidence="6 12" id="KW-0812">Transmembrane</keyword>
<dbReference type="PANTHER" id="PTHR45436">
    <property type="entry name" value="SENSOR HISTIDINE KINASE YKOH"/>
    <property type="match status" value="1"/>
</dbReference>
<evidence type="ECO:0000256" key="5">
    <source>
        <dbReference type="ARBA" id="ARBA00022679"/>
    </source>
</evidence>
<reference evidence="15" key="2">
    <citation type="journal article" date="2022" name="BMC Genomics">
        <title>Comparative genome analysis of mycobacteria focusing on tRNA and non-coding RNA.</title>
        <authorList>
            <person name="Behra P.R.K."/>
            <person name="Pettersson B.M.F."/>
            <person name="Ramesh M."/>
            <person name="Das S."/>
            <person name="Dasgupta S."/>
            <person name="Kirsebom L.A."/>
        </authorList>
    </citation>
    <scope>NUCLEOTIDE SEQUENCE</scope>
    <source>
        <strain evidence="15">DSM 44838</strain>
    </source>
</reference>
<protein>
    <recommendedName>
        <fullName evidence="3">histidine kinase</fullName>
        <ecNumber evidence="3">2.7.13.3</ecNumber>
    </recommendedName>
</protein>
<dbReference type="InterPro" id="IPR003661">
    <property type="entry name" value="HisK_dim/P_dom"/>
</dbReference>
<feature type="domain" description="HAMP" evidence="14">
    <location>
        <begin position="90"/>
        <end position="143"/>
    </location>
</feature>
<dbReference type="InterPro" id="IPR004358">
    <property type="entry name" value="Sig_transdc_His_kin-like_C"/>
</dbReference>
<dbReference type="InterPro" id="IPR036097">
    <property type="entry name" value="HisK_dim/P_sf"/>
</dbReference>
<dbReference type="SUPFAM" id="SSF55874">
    <property type="entry name" value="ATPase domain of HSP90 chaperone/DNA topoisomerase II/histidine kinase"/>
    <property type="match status" value="1"/>
</dbReference>
<feature type="compositionally biased region" description="Basic and acidic residues" evidence="11">
    <location>
        <begin position="376"/>
        <end position="385"/>
    </location>
</feature>
<evidence type="ECO:0000313" key="16">
    <source>
        <dbReference type="Proteomes" id="UP001141629"/>
    </source>
</evidence>
<dbReference type="Gene3D" id="1.10.287.130">
    <property type="match status" value="1"/>
</dbReference>
<dbReference type="CDD" id="cd00075">
    <property type="entry name" value="HATPase"/>
    <property type="match status" value="1"/>
</dbReference>
<evidence type="ECO:0000259" key="13">
    <source>
        <dbReference type="PROSITE" id="PS50109"/>
    </source>
</evidence>
<comment type="caution">
    <text evidence="15">The sequence shown here is derived from an EMBL/GenBank/DDBJ whole genome shotgun (WGS) entry which is preliminary data.</text>
</comment>
<dbReference type="SMART" id="SM00304">
    <property type="entry name" value="HAMP"/>
    <property type="match status" value="1"/>
</dbReference>
<evidence type="ECO:0000313" key="15">
    <source>
        <dbReference type="EMBL" id="MCV7422503.1"/>
    </source>
</evidence>
<dbReference type="Gene3D" id="6.10.340.10">
    <property type="match status" value="1"/>
</dbReference>
<keyword evidence="9" id="KW-0902">Two-component regulatory system</keyword>
<comment type="subcellular location">
    <subcellularLocation>
        <location evidence="2">Cell membrane</location>
    </subcellularLocation>
</comment>
<keyword evidence="5" id="KW-0808">Transferase</keyword>
<keyword evidence="8 12" id="KW-1133">Transmembrane helix</keyword>
<dbReference type="InterPro" id="IPR003660">
    <property type="entry name" value="HAMP_dom"/>
</dbReference>
<dbReference type="PROSITE" id="PS50109">
    <property type="entry name" value="HIS_KIN"/>
    <property type="match status" value="1"/>
</dbReference>
<dbReference type="GO" id="GO:0005886">
    <property type="term" value="C:plasma membrane"/>
    <property type="evidence" value="ECO:0007669"/>
    <property type="project" value="UniProtKB-SubCell"/>
</dbReference>
<feature type="transmembrane region" description="Helical" evidence="12">
    <location>
        <begin position="12"/>
        <end position="35"/>
    </location>
</feature>
<evidence type="ECO:0000256" key="7">
    <source>
        <dbReference type="ARBA" id="ARBA00022777"/>
    </source>
</evidence>
<evidence type="ECO:0000256" key="11">
    <source>
        <dbReference type="SAM" id="MobiDB-lite"/>
    </source>
</evidence>
<dbReference type="EC" id="2.7.13.3" evidence="3"/>
<keyword evidence="7 15" id="KW-0418">Kinase</keyword>
<dbReference type="InterPro" id="IPR050428">
    <property type="entry name" value="TCS_sensor_his_kinase"/>
</dbReference>
<dbReference type="Pfam" id="PF00672">
    <property type="entry name" value="HAMP"/>
    <property type="match status" value="1"/>
</dbReference>
<evidence type="ECO:0000256" key="10">
    <source>
        <dbReference type="ARBA" id="ARBA00023136"/>
    </source>
</evidence>
<dbReference type="CDD" id="cd06225">
    <property type="entry name" value="HAMP"/>
    <property type="match status" value="1"/>
</dbReference>
<dbReference type="FunFam" id="3.30.565.10:FF:000006">
    <property type="entry name" value="Sensor histidine kinase WalK"/>
    <property type="match status" value="1"/>
</dbReference>
<dbReference type="Proteomes" id="UP001141629">
    <property type="component" value="Unassembled WGS sequence"/>
</dbReference>
<dbReference type="CDD" id="cd00082">
    <property type="entry name" value="HisKA"/>
    <property type="match status" value="1"/>
</dbReference>
<dbReference type="PANTHER" id="PTHR45436:SF5">
    <property type="entry name" value="SENSOR HISTIDINE KINASE TRCS"/>
    <property type="match status" value="1"/>
</dbReference>
<dbReference type="InterPro" id="IPR005467">
    <property type="entry name" value="His_kinase_dom"/>
</dbReference>
<dbReference type="SMART" id="SM00388">
    <property type="entry name" value="HisKA"/>
    <property type="match status" value="1"/>
</dbReference>
<dbReference type="SMART" id="SM00387">
    <property type="entry name" value="HATPase_c"/>
    <property type="match status" value="1"/>
</dbReference>
<evidence type="ECO:0000256" key="1">
    <source>
        <dbReference type="ARBA" id="ARBA00000085"/>
    </source>
</evidence>
<dbReference type="SUPFAM" id="SSF47384">
    <property type="entry name" value="Homodimeric domain of signal transducing histidine kinase"/>
    <property type="match status" value="1"/>
</dbReference>
<sequence length="385" mass="41030">MPGASRHGIRTRLLAVNSVVIVSSFLSAAVVAALVGPPMFTRLMNEAVKPGARGDHPYQRAFEKATAASLGAALLVSMLAALALSWYLSRRVYRSATELAHAATVIAQGHYDFRVSPPRLGREFDEIAVAFNTMAASLGRVEHGRRQMLADLAHEMRTPVSIVDAYLEALEDGVKTLDADAIAVLRDQSRRLTRLSKDVAALSDAEHQARTIDARCISIAQLIATATTVWEPRYRAKGVTLESTTPDDLPTVWADPERLGQVLANLLDNGLRYTPSGGTVTVRAAATRDGVTIVVSDTGQGIPAEHLPHVFDRFYRVDEARDRVHGGAGIGLAIAKALVDGHGGTVKADSPGLGQGSTFTVSLPRGVEQGPSPAPSHHDSTYLVG</sequence>
<dbReference type="PROSITE" id="PS50885">
    <property type="entry name" value="HAMP"/>
    <property type="match status" value="1"/>
</dbReference>
<proteinExistence type="predicted"/>
<dbReference type="AlphaFoldDB" id="A0A9X2YNA9"/>
<dbReference type="GO" id="GO:0000155">
    <property type="term" value="F:phosphorelay sensor kinase activity"/>
    <property type="evidence" value="ECO:0007669"/>
    <property type="project" value="InterPro"/>
</dbReference>